<protein>
    <submittedName>
        <fullName evidence="1">Uncharacterized protein</fullName>
    </submittedName>
</protein>
<dbReference type="RefSeq" id="WP_008741542.1">
    <property type="nucleotide sequence ID" value="NZ_BMVE01000001.1"/>
</dbReference>
<dbReference type="GeneID" id="91411591"/>
<sequence>MTGQQRGEEQARIRVAPQAGHAQRVCPACGGSVDTVVRRRKSLGIFVPEWVAGSCRNPDCPASVAPAAG</sequence>
<evidence type="ECO:0000313" key="1">
    <source>
        <dbReference type="EMBL" id="WUO51134.1"/>
    </source>
</evidence>
<proteinExistence type="predicted"/>
<organism evidence="1 2">
    <name type="scientific">Streptomyces goshikiensis</name>
    <dbReference type="NCBI Taxonomy" id="1942"/>
    <lineage>
        <taxon>Bacteria</taxon>
        <taxon>Bacillati</taxon>
        <taxon>Actinomycetota</taxon>
        <taxon>Actinomycetes</taxon>
        <taxon>Kitasatosporales</taxon>
        <taxon>Streptomycetaceae</taxon>
        <taxon>Streptomyces</taxon>
    </lineage>
</organism>
<keyword evidence="2" id="KW-1185">Reference proteome</keyword>
<accession>A0ABZ1RZ00</accession>
<name>A0ABZ1RZ00_9ACTN</name>
<dbReference type="Proteomes" id="UP001432075">
    <property type="component" value="Chromosome"/>
</dbReference>
<dbReference type="EMBL" id="CP108057">
    <property type="protein sequence ID" value="WUO51134.1"/>
    <property type="molecule type" value="Genomic_DNA"/>
</dbReference>
<reference evidence="1" key="1">
    <citation type="submission" date="2022-10" db="EMBL/GenBank/DDBJ databases">
        <title>The complete genomes of actinobacterial strains from the NBC collection.</title>
        <authorList>
            <person name="Joergensen T.S."/>
            <person name="Alvarez Arevalo M."/>
            <person name="Sterndorff E.B."/>
            <person name="Faurdal D."/>
            <person name="Vuksanovic O."/>
            <person name="Mourched A.-S."/>
            <person name="Charusanti P."/>
            <person name="Shaw S."/>
            <person name="Blin K."/>
            <person name="Weber T."/>
        </authorList>
    </citation>
    <scope>NUCLEOTIDE SEQUENCE</scope>
    <source>
        <strain evidence="1">NBC_00283</strain>
    </source>
</reference>
<gene>
    <name evidence="1" type="ORF">OHU17_12630</name>
</gene>
<evidence type="ECO:0000313" key="2">
    <source>
        <dbReference type="Proteomes" id="UP001432075"/>
    </source>
</evidence>